<feature type="domain" description="Zinc finger/thioredoxin putative" evidence="1">
    <location>
        <begin position="1"/>
        <end position="35"/>
    </location>
</feature>
<dbReference type="AlphaFoldDB" id="A0A645HEL4"/>
<protein>
    <recommendedName>
        <fullName evidence="1">Zinc finger/thioredoxin putative domain-containing protein</fullName>
    </recommendedName>
</protein>
<evidence type="ECO:0000259" key="1">
    <source>
        <dbReference type="Pfam" id="PF13717"/>
    </source>
</evidence>
<accession>A0A645HEL4</accession>
<reference evidence="2" key="1">
    <citation type="submission" date="2019-08" db="EMBL/GenBank/DDBJ databases">
        <authorList>
            <person name="Kucharzyk K."/>
            <person name="Murdoch R.W."/>
            <person name="Higgins S."/>
            <person name="Loffler F."/>
        </authorList>
    </citation>
    <scope>NUCLEOTIDE SEQUENCE</scope>
</reference>
<sequence length="52" mass="6069">MQVQCPHCKKEFSLFESQLKKKECKIRCIGCGHIMKINPGNVQYSNNPFNRL</sequence>
<comment type="caution">
    <text evidence="2">The sequence shown here is derived from an EMBL/GenBank/DDBJ whole genome shotgun (WGS) entry which is preliminary data.</text>
</comment>
<evidence type="ECO:0000313" key="2">
    <source>
        <dbReference type="EMBL" id="MPN36812.1"/>
    </source>
</evidence>
<dbReference type="NCBIfam" id="TIGR02098">
    <property type="entry name" value="MJ0042_CXXC"/>
    <property type="match status" value="1"/>
</dbReference>
<name>A0A645HEL4_9ZZZZ</name>
<dbReference type="EMBL" id="VSSQ01091171">
    <property type="protein sequence ID" value="MPN36812.1"/>
    <property type="molecule type" value="Genomic_DNA"/>
</dbReference>
<dbReference type="InterPro" id="IPR011723">
    <property type="entry name" value="Znf/thioredoxin_put"/>
</dbReference>
<organism evidence="2">
    <name type="scientific">bioreactor metagenome</name>
    <dbReference type="NCBI Taxonomy" id="1076179"/>
    <lineage>
        <taxon>unclassified sequences</taxon>
        <taxon>metagenomes</taxon>
        <taxon>ecological metagenomes</taxon>
    </lineage>
</organism>
<dbReference type="Pfam" id="PF13717">
    <property type="entry name" value="Zn_ribbon_4"/>
    <property type="match status" value="1"/>
</dbReference>
<gene>
    <name evidence="2" type="ORF">SDC9_184323</name>
</gene>
<proteinExistence type="predicted"/>